<dbReference type="GO" id="GO:0033389">
    <property type="term" value="P:putrescine biosynthetic process from arginine, via agmatine"/>
    <property type="evidence" value="ECO:0007669"/>
    <property type="project" value="TreeGrafter"/>
</dbReference>
<dbReference type="AlphaFoldDB" id="A0A7I7UD48"/>
<evidence type="ECO:0000313" key="6">
    <source>
        <dbReference type="EMBL" id="BBY79232.1"/>
    </source>
</evidence>
<dbReference type="EMBL" id="AP022599">
    <property type="protein sequence ID" value="BBY79232.1"/>
    <property type="molecule type" value="Genomic_DNA"/>
</dbReference>
<dbReference type="PROSITE" id="PS01053">
    <property type="entry name" value="ARGINASE_1"/>
    <property type="match status" value="1"/>
</dbReference>
<keyword evidence="7" id="KW-1185">Reference proteome</keyword>
<dbReference type="PANTHER" id="PTHR11358:SF26">
    <property type="entry name" value="GUANIDINO ACID HYDROLASE, MITOCHONDRIAL"/>
    <property type="match status" value="1"/>
</dbReference>
<evidence type="ECO:0000256" key="4">
    <source>
        <dbReference type="RuleBase" id="RU003684"/>
    </source>
</evidence>
<reference evidence="6 7" key="1">
    <citation type="journal article" date="2019" name="Emerg. Microbes Infect.">
        <title>Comprehensive subspecies identification of 175 nontuberculous mycobacteria species based on 7547 genomic profiles.</title>
        <authorList>
            <person name="Matsumoto Y."/>
            <person name="Kinjo T."/>
            <person name="Motooka D."/>
            <person name="Nabeya D."/>
            <person name="Jung N."/>
            <person name="Uechi K."/>
            <person name="Horii T."/>
            <person name="Iida T."/>
            <person name="Fujita J."/>
            <person name="Nakamura S."/>
        </authorList>
    </citation>
    <scope>NUCLEOTIDE SEQUENCE [LARGE SCALE GENOMIC DNA]</scope>
    <source>
        <strain evidence="6 7">JCM 6370</strain>
    </source>
</reference>
<dbReference type="GO" id="GO:0046872">
    <property type="term" value="F:metal ion binding"/>
    <property type="evidence" value="ECO:0007669"/>
    <property type="project" value="UniProtKB-KW"/>
</dbReference>
<evidence type="ECO:0000256" key="5">
    <source>
        <dbReference type="SAM" id="MobiDB-lite"/>
    </source>
</evidence>
<dbReference type="PROSITE" id="PS51409">
    <property type="entry name" value="ARGINASE_2"/>
    <property type="match status" value="1"/>
</dbReference>
<gene>
    <name evidence="6" type="primary">speB</name>
    <name evidence="6" type="ORF">MPUL_03900</name>
</gene>
<dbReference type="CDD" id="cd09990">
    <property type="entry name" value="Agmatinase-like"/>
    <property type="match status" value="1"/>
</dbReference>
<organism evidence="6 7">
    <name type="scientific">Mycolicibacterium pulveris</name>
    <name type="common">Mycobacterium pulveris</name>
    <dbReference type="NCBI Taxonomy" id="36813"/>
    <lineage>
        <taxon>Bacteria</taxon>
        <taxon>Bacillati</taxon>
        <taxon>Actinomycetota</taxon>
        <taxon>Actinomycetes</taxon>
        <taxon>Mycobacteriales</taxon>
        <taxon>Mycobacteriaceae</taxon>
        <taxon>Mycolicibacterium</taxon>
    </lineage>
</organism>
<dbReference type="InterPro" id="IPR023696">
    <property type="entry name" value="Ureohydrolase_dom_sf"/>
</dbReference>
<accession>A0A7I7UD48</accession>
<feature type="compositionally biased region" description="Basic and acidic residues" evidence="5">
    <location>
        <begin position="11"/>
        <end position="21"/>
    </location>
</feature>
<protein>
    <submittedName>
        <fullName evidence="6">Agmatinase</fullName>
    </submittedName>
</protein>
<evidence type="ECO:0000256" key="3">
    <source>
        <dbReference type="ARBA" id="ARBA00022801"/>
    </source>
</evidence>
<dbReference type="Gene3D" id="3.40.800.10">
    <property type="entry name" value="Ureohydrolase domain"/>
    <property type="match status" value="1"/>
</dbReference>
<proteinExistence type="inferred from homology"/>
<dbReference type="PRINTS" id="PR00116">
    <property type="entry name" value="ARGINASE"/>
</dbReference>
<evidence type="ECO:0000256" key="2">
    <source>
        <dbReference type="ARBA" id="ARBA00022723"/>
    </source>
</evidence>
<evidence type="ECO:0000313" key="7">
    <source>
        <dbReference type="Proteomes" id="UP000467252"/>
    </source>
</evidence>
<dbReference type="GO" id="GO:0008783">
    <property type="term" value="F:agmatinase activity"/>
    <property type="evidence" value="ECO:0007669"/>
    <property type="project" value="TreeGrafter"/>
</dbReference>
<comment type="similarity">
    <text evidence="1">Belongs to the arginase family. Agmatinase subfamily.</text>
</comment>
<name>A0A7I7UD48_MYCPV</name>
<dbReference type="PANTHER" id="PTHR11358">
    <property type="entry name" value="ARGINASE/AGMATINASE"/>
    <property type="match status" value="1"/>
</dbReference>
<dbReference type="RefSeq" id="WP_163896789.1">
    <property type="nucleotide sequence ID" value="NZ_AP022599.1"/>
</dbReference>
<dbReference type="Pfam" id="PF00491">
    <property type="entry name" value="Arginase"/>
    <property type="match status" value="1"/>
</dbReference>
<sequence>MDLSGEAWRAPVDRSRDARREPGPINLQRYQFTPAYAGIATLFGLPLCLNQDDLRAGAVDVAVLGAPVDMSLGHRGAAFGPRGIRADERVLAHSPEMLVSDSTRVHPFEVLTVVDYGDAPVDPLSIENSMEPIRAMVREIAEVGAVPIVLGGDHSILWPNAAALADVYGPGKVGVVHFDAHPDCANDLVGHLASHGTPIRRLIDDEHIPGRNFIQIGLRSAVAPDDALFEWMRENGLRTHFMAEIDRRGFHTVLEQAISEALDGPEYLYLSLDIDVLDPAFAPGTGTPEPPGLTNRELLPAIRRICHETPVVGMEVVEVAPHLDPGYTTTMNARRAIFEALTGLAMRRLQLPGPAYLHPDVGGPAPG</sequence>
<keyword evidence="3 4" id="KW-0378">Hydrolase</keyword>
<dbReference type="InterPro" id="IPR006035">
    <property type="entry name" value="Ureohydrolase"/>
</dbReference>
<evidence type="ECO:0000256" key="1">
    <source>
        <dbReference type="ARBA" id="ARBA00009227"/>
    </source>
</evidence>
<dbReference type="InterPro" id="IPR020855">
    <property type="entry name" value="Ureohydrolase_Mn_BS"/>
</dbReference>
<dbReference type="SUPFAM" id="SSF52768">
    <property type="entry name" value="Arginase/deacetylase"/>
    <property type="match status" value="1"/>
</dbReference>
<dbReference type="Proteomes" id="UP000467252">
    <property type="component" value="Chromosome"/>
</dbReference>
<keyword evidence="2" id="KW-0479">Metal-binding</keyword>
<feature type="region of interest" description="Disordered" evidence="5">
    <location>
        <begin position="1"/>
        <end position="21"/>
    </location>
</feature>